<protein>
    <submittedName>
        <fullName evidence="1">Lipopolysaccharide core biosynthesis protein</fullName>
        <ecNumber evidence="1">2.-.-.-</ecNumber>
    </submittedName>
</protein>
<dbReference type="Pfam" id="PF01075">
    <property type="entry name" value="Glyco_transf_9"/>
    <property type="match status" value="1"/>
</dbReference>
<keyword evidence="1" id="KW-0808">Transferase</keyword>
<dbReference type="EMBL" id="UGXT01000002">
    <property type="protein sequence ID" value="SUH34041.1"/>
    <property type="molecule type" value="Genomic_DNA"/>
</dbReference>
<evidence type="ECO:0000313" key="1">
    <source>
        <dbReference type="EMBL" id="SUH34041.1"/>
    </source>
</evidence>
<name>A0A379WK21_SALET</name>
<reference evidence="1 2" key="1">
    <citation type="submission" date="2018-06" db="EMBL/GenBank/DDBJ databases">
        <authorList>
            <consortium name="Pathogen Informatics"/>
            <person name="Doyle S."/>
        </authorList>
    </citation>
    <scope>NUCLEOTIDE SEQUENCE [LARGE SCALE GENOMIC DNA]</scope>
    <source>
        <strain evidence="1 2">NCTC8261</strain>
    </source>
</reference>
<organism evidence="1 2">
    <name type="scientific">Salmonella enterica I</name>
    <dbReference type="NCBI Taxonomy" id="59201"/>
    <lineage>
        <taxon>Bacteria</taxon>
        <taxon>Pseudomonadati</taxon>
        <taxon>Pseudomonadota</taxon>
        <taxon>Gammaproteobacteria</taxon>
        <taxon>Enterobacterales</taxon>
        <taxon>Enterobacteriaceae</taxon>
        <taxon>Salmonella</taxon>
    </lineage>
</organism>
<proteinExistence type="predicted"/>
<dbReference type="SUPFAM" id="SSF53756">
    <property type="entry name" value="UDP-Glycosyltransferase/glycogen phosphorylase"/>
    <property type="match status" value="1"/>
</dbReference>
<accession>A0A379WK21</accession>
<sequence length="95" mass="11196">MEKSFTHLVPYAGEHAVERTLSALKPLALKQYVTETTMSYRPEHWENMRQQLKQLGVTRQYVVIQPTARQLFKCWIMINSRRLLMPCSAAVIRLY</sequence>
<dbReference type="Proteomes" id="UP000254712">
    <property type="component" value="Unassembled WGS sequence"/>
</dbReference>
<gene>
    <name evidence="1" type="primary">rfaQ_2</name>
    <name evidence="1" type="ORF">NCTC8261_00210</name>
</gene>
<dbReference type="AlphaFoldDB" id="A0A379WK21"/>
<dbReference type="EC" id="2.-.-.-" evidence="1"/>
<dbReference type="GO" id="GO:0016757">
    <property type="term" value="F:glycosyltransferase activity"/>
    <property type="evidence" value="ECO:0007669"/>
    <property type="project" value="InterPro"/>
</dbReference>
<dbReference type="InterPro" id="IPR002201">
    <property type="entry name" value="Glyco_trans_9"/>
</dbReference>
<evidence type="ECO:0000313" key="2">
    <source>
        <dbReference type="Proteomes" id="UP000254712"/>
    </source>
</evidence>